<gene>
    <name evidence="2" type="ORF">FA13DRAFT_1731056</name>
</gene>
<accession>A0A4Y7TH35</accession>
<dbReference type="Proteomes" id="UP000298030">
    <property type="component" value="Unassembled WGS sequence"/>
</dbReference>
<proteinExistence type="predicted"/>
<evidence type="ECO:0000313" key="3">
    <source>
        <dbReference type="Proteomes" id="UP000298030"/>
    </source>
</evidence>
<evidence type="ECO:0000256" key="1">
    <source>
        <dbReference type="SAM" id="SignalP"/>
    </source>
</evidence>
<dbReference type="AlphaFoldDB" id="A0A4Y7TH35"/>
<name>A0A4Y7TH35_COPMI</name>
<organism evidence="2 3">
    <name type="scientific">Coprinellus micaceus</name>
    <name type="common">Glistening ink-cap mushroom</name>
    <name type="synonym">Coprinus micaceus</name>
    <dbReference type="NCBI Taxonomy" id="71717"/>
    <lineage>
        <taxon>Eukaryota</taxon>
        <taxon>Fungi</taxon>
        <taxon>Dikarya</taxon>
        <taxon>Basidiomycota</taxon>
        <taxon>Agaricomycotina</taxon>
        <taxon>Agaricomycetes</taxon>
        <taxon>Agaricomycetidae</taxon>
        <taxon>Agaricales</taxon>
        <taxon>Agaricineae</taxon>
        <taxon>Psathyrellaceae</taxon>
        <taxon>Coprinellus</taxon>
    </lineage>
</organism>
<keyword evidence="1" id="KW-0732">Signal</keyword>
<sequence length="50" mass="5786">MQRMVYWLAVGWLCRRRLGLGLEELSGTCRRTDGPCALSTAHIRPRRLKT</sequence>
<keyword evidence="3" id="KW-1185">Reference proteome</keyword>
<comment type="caution">
    <text evidence="2">The sequence shown here is derived from an EMBL/GenBank/DDBJ whole genome shotgun (WGS) entry which is preliminary data.</text>
</comment>
<feature type="signal peptide" evidence="1">
    <location>
        <begin position="1"/>
        <end position="19"/>
    </location>
</feature>
<reference evidence="2 3" key="1">
    <citation type="journal article" date="2019" name="Nat. Ecol. Evol.">
        <title>Megaphylogeny resolves global patterns of mushroom evolution.</title>
        <authorList>
            <person name="Varga T."/>
            <person name="Krizsan K."/>
            <person name="Foldi C."/>
            <person name="Dima B."/>
            <person name="Sanchez-Garcia M."/>
            <person name="Sanchez-Ramirez S."/>
            <person name="Szollosi G.J."/>
            <person name="Szarkandi J.G."/>
            <person name="Papp V."/>
            <person name="Albert L."/>
            <person name="Andreopoulos W."/>
            <person name="Angelini C."/>
            <person name="Antonin V."/>
            <person name="Barry K.W."/>
            <person name="Bougher N.L."/>
            <person name="Buchanan P."/>
            <person name="Buyck B."/>
            <person name="Bense V."/>
            <person name="Catcheside P."/>
            <person name="Chovatia M."/>
            <person name="Cooper J."/>
            <person name="Damon W."/>
            <person name="Desjardin D."/>
            <person name="Finy P."/>
            <person name="Geml J."/>
            <person name="Haridas S."/>
            <person name="Hughes K."/>
            <person name="Justo A."/>
            <person name="Karasinski D."/>
            <person name="Kautmanova I."/>
            <person name="Kiss B."/>
            <person name="Kocsube S."/>
            <person name="Kotiranta H."/>
            <person name="LaButti K.M."/>
            <person name="Lechner B.E."/>
            <person name="Liimatainen K."/>
            <person name="Lipzen A."/>
            <person name="Lukacs Z."/>
            <person name="Mihaltcheva S."/>
            <person name="Morgado L.N."/>
            <person name="Niskanen T."/>
            <person name="Noordeloos M.E."/>
            <person name="Ohm R.A."/>
            <person name="Ortiz-Santana B."/>
            <person name="Ovrebo C."/>
            <person name="Racz N."/>
            <person name="Riley R."/>
            <person name="Savchenko A."/>
            <person name="Shiryaev A."/>
            <person name="Soop K."/>
            <person name="Spirin V."/>
            <person name="Szebenyi C."/>
            <person name="Tomsovsky M."/>
            <person name="Tulloss R.E."/>
            <person name="Uehling J."/>
            <person name="Grigoriev I.V."/>
            <person name="Vagvolgyi C."/>
            <person name="Papp T."/>
            <person name="Martin F.M."/>
            <person name="Miettinen O."/>
            <person name="Hibbett D.S."/>
            <person name="Nagy L.G."/>
        </authorList>
    </citation>
    <scope>NUCLEOTIDE SEQUENCE [LARGE SCALE GENOMIC DNA]</scope>
    <source>
        <strain evidence="2 3">FP101781</strain>
    </source>
</reference>
<protein>
    <submittedName>
        <fullName evidence="2">Uncharacterized protein</fullName>
    </submittedName>
</protein>
<evidence type="ECO:0000313" key="2">
    <source>
        <dbReference type="EMBL" id="TEB33274.1"/>
    </source>
</evidence>
<feature type="chain" id="PRO_5021295899" evidence="1">
    <location>
        <begin position="20"/>
        <end position="50"/>
    </location>
</feature>
<dbReference type="EMBL" id="QPFP01000013">
    <property type="protein sequence ID" value="TEB33274.1"/>
    <property type="molecule type" value="Genomic_DNA"/>
</dbReference>